<keyword evidence="4" id="KW-1185">Reference proteome</keyword>
<dbReference type="InterPro" id="IPR036812">
    <property type="entry name" value="NAD(P)_OxRdtase_dom_sf"/>
</dbReference>
<feature type="domain" description="NADP-dependent oxidoreductase" evidence="2">
    <location>
        <begin position="7"/>
        <end position="302"/>
    </location>
</feature>
<proteinExistence type="predicted"/>
<dbReference type="Pfam" id="PF00248">
    <property type="entry name" value="Aldo_ket_red"/>
    <property type="match status" value="1"/>
</dbReference>
<dbReference type="InterPro" id="IPR020471">
    <property type="entry name" value="AKR"/>
</dbReference>
<name>A0A5N5CY95_9PEZI</name>
<accession>A0A5N5CY95</accession>
<dbReference type="OrthoDB" id="2310150at2759"/>
<dbReference type="PRINTS" id="PR00069">
    <property type="entry name" value="ALDKETRDTASE"/>
</dbReference>
<dbReference type="PANTHER" id="PTHR43364:SF4">
    <property type="entry name" value="NAD(P)-LINKED OXIDOREDUCTASE SUPERFAMILY PROTEIN"/>
    <property type="match status" value="1"/>
</dbReference>
<reference evidence="3 4" key="1">
    <citation type="journal article" date="2019" name="Sci. Rep.">
        <title>A multi-omics analysis of the grapevine pathogen Lasiodiplodia theobromae reveals that temperature affects the expression of virulence- and pathogenicity-related genes.</title>
        <authorList>
            <person name="Felix C."/>
            <person name="Meneses R."/>
            <person name="Goncalves M.F.M."/>
            <person name="Tilleman L."/>
            <person name="Duarte A.S."/>
            <person name="Jorrin-Novo J.V."/>
            <person name="Van de Peer Y."/>
            <person name="Deforce D."/>
            <person name="Van Nieuwerburgh F."/>
            <person name="Esteves A.C."/>
            <person name="Alves A."/>
        </authorList>
    </citation>
    <scope>NUCLEOTIDE SEQUENCE [LARGE SCALE GENOMIC DNA]</scope>
    <source>
        <strain evidence="3 4">LA-SOL3</strain>
    </source>
</reference>
<protein>
    <submittedName>
        <fullName evidence="3">Oxidoreductase sirO</fullName>
    </submittedName>
</protein>
<sequence length="331" mass="36273">MAHPTYVFGAHQIGSMSKEDIQSFLSILKKYGVRNIDTARIYTDSEQRLGEVDAAISFIIDTKAPAFTPQSLTRASITAGLAESLTRLNTDKVDIYYLHGPDATTPIEETVDAIQDLHRQGKFARFGLSNFLAADVRRIHAYATKKGGVVPSVYQGNYNAFARATENELFPVLRELGMSFYAYSPLAGGFFAKDPDALAQKKAEGRFDEGANVHGGMYGALYNKPAMVEALREWRRIAADAEGETSVMLAYRWAVFHSALDAEKGDAIIVGASRPAQLEQTLKGLEAGPLKKETVERIERLWKSIEKDAPLDNFNSFLKGKLEAGAAARGG</sequence>
<organism evidence="3 4">
    <name type="scientific">Lasiodiplodia theobromae</name>
    <dbReference type="NCBI Taxonomy" id="45133"/>
    <lineage>
        <taxon>Eukaryota</taxon>
        <taxon>Fungi</taxon>
        <taxon>Dikarya</taxon>
        <taxon>Ascomycota</taxon>
        <taxon>Pezizomycotina</taxon>
        <taxon>Dothideomycetes</taxon>
        <taxon>Dothideomycetes incertae sedis</taxon>
        <taxon>Botryosphaeriales</taxon>
        <taxon>Botryosphaeriaceae</taxon>
        <taxon>Lasiodiplodia</taxon>
    </lineage>
</organism>
<evidence type="ECO:0000313" key="4">
    <source>
        <dbReference type="Proteomes" id="UP000325902"/>
    </source>
</evidence>
<evidence type="ECO:0000259" key="2">
    <source>
        <dbReference type="Pfam" id="PF00248"/>
    </source>
</evidence>
<dbReference type="PANTHER" id="PTHR43364">
    <property type="entry name" value="NADH-SPECIFIC METHYLGLYOXAL REDUCTASE-RELATED"/>
    <property type="match status" value="1"/>
</dbReference>
<comment type="caution">
    <text evidence="3">The sequence shown here is derived from an EMBL/GenBank/DDBJ whole genome shotgun (WGS) entry which is preliminary data.</text>
</comment>
<dbReference type="EMBL" id="VCHE01000144">
    <property type="protein sequence ID" value="KAB2570262.1"/>
    <property type="molecule type" value="Genomic_DNA"/>
</dbReference>
<evidence type="ECO:0000313" key="3">
    <source>
        <dbReference type="EMBL" id="KAB2570262.1"/>
    </source>
</evidence>
<evidence type="ECO:0000256" key="1">
    <source>
        <dbReference type="ARBA" id="ARBA00023002"/>
    </source>
</evidence>
<gene>
    <name evidence="3" type="primary">sirO</name>
    <name evidence="3" type="ORF">DBV05_g11071</name>
</gene>
<dbReference type="InterPro" id="IPR023210">
    <property type="entry name" value="NADP_OxRdtase_dom"/>
</dbReference>
<dbReference type="InterPro" id="IPR050523">
    <property type="entry name" value="AKR_Detox_Biosynth"/>
</dbReference>
<dbReference type="GO" id="GO:0016491">
    <property type="term" value="F:oxidoreductase activity"/>
    <property type="evidence" value="ECO:0007669"/>
    <property type="project" value="UniProtKB-KW"/>
</dbReference>
<dbReference type="Gene3D" id="3.20.20.100">
    <property type="entry name" value="NADP-dependent oxidoreductase domain"/>
    <property type="match status" value="1"/>
</dbReference>
<keyword evidence="1" id="KW-0560">Oxidoreductase</keyword>
<dbReference type="SUPFAM" id="SSF51430">
    <property type="entry name" value="NAD(P)-linked oxidoreductase"/>
    <property type="match status" value="1"/>
</dbReference>
<dbReference type="Proteomes" id="UP000325902">
    <property type="component" value="Unassembled WGS sequence"/>
</dbReference>
<dbReference type="AlphaFoldDB" id="A0A5N5CY95"/>
<dbReference type="CDD" id="cd19075">
    <property type="entry name" value="AKR_AKR7A1-5"/>
    <property type="match status" value="1"/>
</dbReference>